<evidence type="ECO:0008006" key="4">
    <source>
        <dbReference type="Google" id="ProtNLM"/>
    </source>
</evidence>
<dbReference type="AlphaFoldDB" id="A0A1W9KNI0"/>
<reference evidence="2 3" key="1">
    <citation type="submission" date="2017-01" db="EMBL/GenBank/DDBJ databases">
        <title>Novel large sulfur bacteria in the metagenomes of groundwater-fed chemosynthetic microbial mats in the Lake Huron basin.</title>
        <authorList>
            <person name="Sharrar A.M."/>
            <person name="Flood B.E."/>
            <person name="Bailey J.V."/>
            <person name="Jones D.S."/>
            <person name="Biddanda B."/>
            <person name="Ruberg S.A."/>
            <person name="Marcus D.N."/>
            <person name="Dick G.J."/>
        </authorList>
    </citation>
    <scope>NUCLEOTIDE SEQUENCE [LARGE SCALE GENOMIC DNA]</scope>
    <source>
        <strain evidence="2">A7</strain>
    </source>
</reference>
<name>A0A1W9KNI0_9BURK</name>
<dbReference type="Proteomes" id="UP000192505">
    <property type="component" value="Unassembled WGS sequence"/>
</dbReference>
<evidence type="ECO:0000313" key="2">
    <source>
        <dbReference type="EMBL" id="OQW85716.1"/>
    </source>
</evidence>
<proteinExistence type="predicted"/>
<protein>
    <recommendedName>
        <fullName evidence="4">TrfA family protein</fullName>
    </recommendedName>
</protein>
<feature type="region of interest" description="Disordered" evidence="1">
    <location>
        <begin position="20"/>
        <end position="48"/>
    </location>
</feature>
<evidence type="ECO:0000256" key="1">
    <source>
        <dbReference type="SAM" id="MobiDB-lite"/>
    </source>
</evidence>
<comment type="caution">
    <text evidence="2">The sequence shown here is derived from an EMBL/GenBank/DDBJ whole genome shotgun (WGS) entry which is preliminary data.</text>
</comment>
<dbReference type="InterPro" id="IPR010751">
    <property type="entry name" value="TrfA"/>
</dbReference>
<sequence>MKPIGTITTLDQQLAKLKARAEEAQQRTAEQKKVAKAEEAQQRTAEQKKVAKAEEAERRKFMVVQLPLWADEVRAHPNESCRAALFTVRRARKRKSFLDESIFVVGDGAISYTGFELRAENDELVWLQILHYAKMLPLGRWVEFTPYQLCQDIGWTPSGPNYKLLRDCLLRLKATALTIESKRLKGGLALSLIGDFLWRDEDGKPRTKYAVQVPTEIREWFGDNNFTRLNWEIYRTLPPVARRLYDYAASHRDPYALKAETVFQLCGSDAESLENFRKVLRRAVKSLDESGLLKKVDITRAGLVKFTR</sequence>
<accession>A0A1W9KNI0</accession>
<gene>
    <name evidence="2" type="ORF">BWK72_20910</name>
</gene>
<dbReference type="Pfam" id="PF07042">
    <property type="entry name" value="TrfA"/>
    <property type="match status" value="1"/>
</dbReference>
<dbReference type="EMBL" id="MTEI01000043">
    <property type="protein sequence ID" value="OQW85716.1"/>
    <property type="molecule type" value="Genomic_DNA"/>
</dbReference>
<evidence type="ECO:0000313" key="3">
    <source>
        <dbReference type="Proteomes" id="UP000192505"/>
    </source>
</evidence>
<organism evidence="2 3">
    <name type="scientific">Rhodoferax ferrireducens</name>
    <dbReference type="NCBI Taxonomy" id="192843"/>
    <lineage>
        <taxon>Bacteria</taxon>
        <taxon>Pseudomonadati</taxon>
        <taxon>Pseudomonadota</taxon>
        <taxon>Betaproteobacteria</taxon>
        <taxon>Burkholderiales</taxon>
        <taxon>Comamonadaceae</taxon>
        <taxon>Rhodoferax</taxon>
    </lineage>
</organism>